<feature type="transmembrane region" description="Helical" evidence="2">
    <location>
        <begin position="33"/>
        <end position="52"/>
    </location>
</feature>
<evidence type="ECO:0008006" key="5">
    <source>
        <dbReference type="Google" id="ProtNLM"/>
    </source>
</evidence>
<gene>
    <name evidence="3" type="ORF">J5Y05_12920</name>
</gene>
<organism evidence="3 4">
    <name type="scientific">Streptomyces tagetis</name>
    <dbReference type="NCBI Taxonomy" id="2820809"/>
    <lineage>
        <taxon>Bacteria</taxon>
        <taxon>Bacillati</taxon>
        <taxon>Actinomycetota</taxon>
        <taxon>Actinomycetes</taxon>
        <taxon>Kitasatosporales</taxon>
        <taxon>Streptomycetaceae</taxon>
        <taxon>Streptomyces</taxon>
    </lineage>
</organism>
<feature type="region of interest" description="Disordered" evidence="1">
    <location>
        <begin position="65"/>
        <end position="137"/>
    </location>
</feature>
<keyword evidence="2" id="KW-1133">Transmembrane helix</keyword>
<keyword evidence="2" id="KW-0472">Membrane</keyword>
<dbReference type="Proteomes" id="UP000677875">
    <property type="component" value="Unassembled WGS sequence"/>
</dbReference>
<keyword evidence="4" id="KW-1185">Reference proteome</keyword>
<comment type="caution">
    <text evidence="3">The sequence shown here is derived from an EMBL/GenBank/DDBJ whole genome shotgun (WGS) entry which is preliminary data.</text>
</comment>
<sequence>MLHQAVREVAPRDGTLEHLRRAVPARRARKRQAVVGVAAAALFLGTAVPALVHVSSGGGLGADPSVAGNASQAQGGATQGTGPAGGHGGTAGSGGPADGEHGTGPARTPDDAETGAAEGSADGADPSASSAADPGSCTAGQLGPAVAGSAAPDSTGAVYGTFRVTNVSSAGCTVAGPGSLSAGAQGAADAGRIGTARHTAGDAAAALPDPSLEVASLTLAPGSSYEVRFAWVPSETCPSTGGTPGGGSGGASPDPTPSEDVATNSGGSTGGDSGTQTQLITEDAPADGSVTVTYAPEGGSGTATTTVSNACAGTVYWTGVLPGSA</sequence>
<dbReference type="EMBL" id="JAGPNL010000003">
    <property type="protein sequence ID" value="MBQ0827409.1"/>
    <property type="molecule type" value="Genomic_DNA"/>
</dbReference>
<feature type="compositionally biased region" description="Gly residues" evidence="1">
    <location>
        <begin position="77"/>
        <end position="97"/>
    </location>
</feature>
<evidence type="ECO:0000313" key="4">
    <source>
        <dbReference type="Proteomes" id="UP000677875"/>
    </source>
</evidence>
<proteinExistence type="predicted"/>
<keyword evidence="2" id="KW-0812">Transmembrane</keyword>
<evidence type="ECO:0000313" key="3">
    <source>
        <dbReference type="EMBL" id="MBQ0827409.1"/>
    </source>
</evidence>
<accession>A0A941AYG1</accession>
<name>A0A941AYG1_9ACTN</name>
<dbReference type="AlphaFoldDB" id="A0A941AYG1"/>
<evidence type="ECO:0000256" key="1">
    <source>
        <dbReference type="SAM" id="MobiDB-lite"/>
    </source>
</evidence>
<reference evidence="3" key="1">
    <citation type="submission" date="2021-04" db="EMBL/GenBank/DDBJ databases">
        <title>Genome seq and assembly of Streptomyces sp. RG38.</title>
        <authorList>
            <person name="Chhetri G."/>
        </authorList>
    </citation>
    <scope>NUCLEOTIDE SEQUENCE</scope>
    <source>
        <strain evidence="3">RG38</strain>
    </source>
</reference>
<protein>
    <recommendedName>
        <fullName evidence="5">DUF4232 domain-containing protein</fullName>
    </recommendedName>
</protein>
<feature type="compositionally biased region" description="Low complexity" evidence="1">
    <location>
        <begin position="114"/>
        <end position="136"/>
    </location>
</feature>
<feature type="region of interest" description="Disordered" evidence="1">
    <location>
        <begin position="236"/>
        <end position="278"/>
    </location>
</feature>
<evidence type="ECO:0000256" key="2">
    <source>
        <dbReference type="SAM" id="Phobius"/>
    </source>
</evidence>
<feature type="compositionally biased region" description="Low complexity" evidence="1">
    <location>
        <begin position="67"/>
        <end position="76"/>
    </location>
</feature>